<name>A0ABW9VC16_9BURK</name>
<accession>A0ABW9VC16</accession>
<evidence type="ECO:0000259" key="2">
    <source>
        <dbReference type="Pfam" id="PF15631"/>
    </source>
</evidence>
<feature type="transmembrane region" description="Helical" evidence="1">
    <location>
        <begin position="12"/>
        <end position="31"/>
    </location>
</feature>
<evidence type="ECO:0000313" key="3">
    <source>
        <dbReference type="EMBL" id="MYM36462.1"/>
    </source>
</evidence>
<sequence length="125" mass="13236">MNFAKNGYLVNISLPTILLMTIVTATGYVSVATGSDALKETANMPGFLPKDGMVPDARTAIAIAIAIWTPVYGEKEIAAGKPYQAVLKNGRWTVTGSVPTGWRGGVATAVIAKRDGRVISIYHTK</sequence>
<gene>
    <name evidence="3" type="ORF">GTP38_19215</name>
</gene>
<dbReference type="RefSeq" id="WP_160991830.1">
    <property type="nucleotide sequence ID" value="NZ_WWCO01000015.1"/>
</dbReference>
<dbReference type="Pfam" id="PF15631">
    <property type="entry name" value="Imm-NTF2-2"/>
    <property type="match status" value="1"/>
</dbReference>
<comment type="caution">
    <text evidence="3">The sequence shown here is derived from an EMBL/GenBank/DDBJ whole genome shotgun (WGS) entry which is preliminary data.</text>
</comment>
<keyword evidence="1" id="KW-0472">Membrane</keyword>
<keyword evidence="4" id="KW-1185">Reference proteome</keyword>
<keyword evidence="1" id="KW-0812">Transmembrane</keyword>
<keyword evidence="1" id="KW-1133">Transmembrane helix</keyword>
<dbReference type="EMBL" id="WWCO01000015">
    <property type="protein sequence ID" value="MYM36462.1"/>
    <property type="molecule type" value="Genomic_DNA"/>
</dbReference>
<evidence type="ECO:0000256" key="1">
    <source>
        <dbReference type="SAM" id="Phobius"/>
    </source>
</evidence>
<protein>
    <recommendedName>
        <fullName evidence="2">NTF2 fold domain-containing protein</fullName>
    </recommendedName>
</protein>
<organism evidence="3 4">
    <name type="scientific">Duganella lactea</name>
    <dbReference type="NCBI Taxonomy" id="2692173"/>
    <lineage>
        <taxon>Bacteria</taxon>
        <taxon>Pseudomonadati</taxon>
        <taxon>Pseudomonadota</taxon>
        <taxon>Betaproteobacteria</taxon>
        <taxon>Burkholderiales</taxon>
        <taxon>Oxalobacteraceae</taxon>
        <taxon>Telluria group</taxon>
        <taxon>Duganella</taxon>
    </lineage>
</organism>
<proteinExistence type="predicted"/>
<evidence type="ECO:0000313" key="4">
    <source>
        <dbReference type="Proteomes" id="UP000449678"/>
    </source>
</evidence>
<reference evidence="3 4" key="1">
    <citation type="submission" date="2019-12" db="EMBL/GenBank/DDBJ databases">
        <title>Novel species isolated from a subtropical stream in China.</title>
        <authorList>
            <person name="Lu H."/>
        </authorList>
    </citation>
    <scope>NUCLEOTIDE SEQUENCE [LARGE SCALE GENOMIC DNA]</scope>
    <source>
        <strain evidence="3 4">FT94W</strain>
    </source>
</reference>
<dbReference type="InterPro" id="IPR028921">
    <property type="entry name" value="NTF2_fold_dom"/>
</dbReference>
<feature type="domain" description="NTF2 fold" evidence="2">
    <location>
        <begin position="59"/>
        <end position="125"/>
    </location>
</feature>
<dbReference type="Proteomes" id="UP000449678">
    <property type="component" value="Unassembled WGS sequence"/>
</dbReference>